<organism evidence="2 3">
    <name type="scientific">Paramicrosporidium saccamoebae</name>
    <dbReference type="NCBI Taxonomy" id="1246581"/>
    <lineage>
        <taxon>Eukaryota</taxon>
        <taxon>Fungi</taxon>
        <taxon>Fungi incertae sedis</taxon>
        <taxon>Cryptomycota</taxon>
        <taxon>Cryptomycota incertae sedis</taxon>
        <taxon>Paramicrosporidium</taxon>
    </lineage>
</organism>
<dbReference type="EMBL" id="MTSL01000129">
    <property type="protein sequence ID" value="PJF18334.1"/>
    <property type="molecule type" value="Genomic_DNA"/>
</dbReference>
<accession>A0A2H9TKR5</accession>
<protein>
    <submittedName>
        <fullName evidence="2">Uncharacterized protein</fullName>
    </submittedName>
</protein>
<comment type="caution">
    <text evidence="2">The sequence shown here is derived from an EMBL/GenBank/DDBJ whole genome shotgun (WGS) entry which is preliminary data.</text>
</comment>
<dbReference type="Proteomes" id="UP000240830">
    <property type="component" value="Unassembled WGS sequence"/>
</dbReference>
<gene>
    <name evidence="2" type="ORF">PSACC_01870</name>
</gene>
<evidence type="ECO:0000313" key="2">
    <source>
        <dbReference type="EMBL" id="PJF18334.1"/>
    </source>
</evidence>
<keyword evidence="3" id="KW-1185">Reference proteome</keyword>
<name>A0A2H9TKR5_9FUNG</name>
<dbReference type="AlphaFoldDB" id="A0A2H9TKR5"/>
<evidence type="ECO:0000313" key="3">
    <source>
        <dbReference type="Proteomes" id="UP000240830"/>
    </source>
</evidence>
<feature type="compositionally biased region" description="Polar residues" evidence="1">
    <location>
        <begin position="309"/>
        <end position="320"/>
    </location>
</feature>
<feature type="region of interest" description="Disordered" evidence="1">
    <location>
        <begin position="309"/>
        <end position="333"/>
    </location>
</feature>
<reference evidence="2 3" key="1">
    <citation type="submission" date="2016-10" db="EMBL/GenBank/DDBJ databases">
        <title>The genome of Paramicrosporidium saccamoebae is the missing link in understanding Cryptomycota and Microsporidia evolution.</title>
        <authorList>
            <person name="Quandt C.A."/>
            <person name="Beaudet D."/>
            <person name="Corsaro D."/>
            <person name="Michel R."/>
            <person name="Corradi N."/>
            <person name="James T."/>
        </authorList>
    </citation>
    <scope>NUCLEOTIDE SEQUENCE [LARGE SCALE GENOMIC DNA]</scope>
    <source>
        <strain evidence="2 3">KSL3</strain>
    </source>
</reference>
<sequence>MEDRLSCRDPGPRLVSIPVLDLVNHILLVSPSNCIIFQLLTSDRFIVALTTLLISPILEERVMVLTTARRIMAMLARHNLCLRDSAKVLLTQVGLALTDVSVKPEVTLRPIPLSFELLLMTFRQADPTFIESFYVNYLLPFLRTSYLEKYLQECSMAVMTLINWLEQTDLPRANRCLSRLLKTRFVRRKNANWEASMVQLIFYTSRWTLSGQAHILLLRKMFRVAAETPYPQLDTLYVGQKQLPNLPIDAVNALVTGVSAMILREESSTPLFEQLRSLWNALAQSHLSFVGKFAHDHLNSRFGDNNLNSNLETNLDSNSESDPHPHLDPDFHSHLESSLNSHFDPSFLSEASFKPQSLFSKATTEEGFSF</sequence>
<proteinExistence type="predicted"/>
<evidence type="ECO:0000256" key="1">
    <source>
        <dbReference type="SAM" id="MobiDB-lite"/>
    </source>
</evidence>
<feature type="compositionally biased region" description="Basic and acidic residues" evidence="1">
    <location>
        <begin position="321"/>
        <end position="333"/>
    </location>
</feature>